<evidence type="ECO:0000313" key="1">
    <source>
        <dbReference type="EMBL" id="CAG8799399.1"/>
    </source>
</evidence>
<feature type="non-terminal residue" evidence="1">
    <location>
        <position position="149"/>
    </location>
</feature>
<protein>
    <submittedName>
        <fullName evidence="1">661_t:CDS:1</fullName>
    </submittedName>
</protein>
<feature type="non-terminal residue" evidence="1">
    <location>
        <position position="1"/>
    </location>
</feature>
<gene>
    <name evidence="1" type="ORF">RFULGI_LOCUS17571</name>
</gene>
<dbReference type="Proteomes" id="UP000789396">
    <property type="component" value="Unassembled WGS sequence"/>
</dbReference>
<dbReference type="AlphaFoldDB" id="A0A9N9P868"/>
<sequence length="149" mass="15465">YSISVVPNSAIPNDNAGLTMLAHRPGSFPQFGILTFATNYSGARQFADPNSASFIYIANLSCANEPVLSCSPTPQTFSVLNVLCLAVSNPNACETKFSYSISFTSGVKYPALAVLSSTPSSCPTAPVAPSTTIVDPGVFNSDMPSTSNA</sequence>
<proteinExistence type="predicted"/>
<organism evidence="1 2">
    <name type="scientific">Racocetra fulgida</name>
    <dbReference type="NCBI Taxonomy" id="60492"/>
    <lineage>
        <taxon>Eukaryota</taxon>
        <taxon>Fungi</taxon>
        <taxon>Fungi incertae sedis</taxon>
        <taxon>Mucoromycota</taxon>
        <taxon>Glomeromycotina</taxon>
        <taxon>Glomeromycetes</taxon>
        <taxon>Diversisporales</taxon>
        <taxon>Gigasporaceae</taxon>
        <taxon>Racocetra</taxon>
    </lineage>
</organism>
<dbReference type="EMBL" id="CAJVPZ010069938">
    <property type="protein sequence ID" value="CAG8799399.1"/>
    <property type="molecule type" value="Genomic_DNA"/>
</dbReference>
<evidence type="ECO:0000313" key="2">
    <source>
        <dbReference type="Proteomes" id="UP000789396"/>
    </source>
</evidence>
<name>A0A9N9P868_9GLOM</name>
<reference evidence="1" key="1">
    <citation type="submission" date="2021-06" db="EMBL/GenBank/DDBJ databases">
        <authorList>
            <person name="Kallberg Y."/>
            <person name="Tangrot J."/>
            <person name="Rosling A."/>
        </authorList>
    </citation>
    <scope>NUCLEOTIDE SEQUENCE</scope>
    <source>
        <strain evidence="1">IN212</strain>
    </source>
</reference>
<dbReference type="OrthoDB" id="2433342at2759"/>
<keyword evidence="2" id="KW-1185">Reference proteome</keyword>
<accession>A0A9N9P868</accession>
<comment type="caution">
    <text evidence="1">The sequence shown here is derived from an EMBL/GenBank/DDBJ whole genome shotgun (WGS) entry which is preliminary data.</text>
</comment>